<gene>
    <name evidence="2" type="primary">Piso0_003370</name>
    <name evidence="2" type="ORF">GNLVRS01_PISO0G10830g</name>
    <name evidence="3" type="ORF">GNLVRS01_PISO0H10831g</name>
</gene>
<protein>
    <submittedName>
        <fullName evidence="2">Piso0_003370 protein</fullName>
    </submittedName>
</protein>
<reference evidence="2" key="1">
    <citation type="submission" date="2011-10" db="EMBL/GenBank/DDBJ databases">
        <authorList>
            <person name="Genoscope - CEA"/>
        </authorList>
    </citation>
    <scope>NUCLEOTIDE SEQUENCE</scope>
</reference>
<evidence type="ECO:0000313" key="4">
    <source>
        <dbReference type="Proteomes" id="UP000005222"/>
    </source>
</evidence>
<evidence type="ECO:0000259" key="1">
    <source>
        <dbReference type="Pfam" id="PF11715"/>
    </source>
</evidence>
<feature type="domain" description="Nucleoporin Nup120/160 beta-propeller" evidence="1">
    <location>
        <begin position="65"/>
        <end position="561"/>
    </location>
</feature>
<dbReference type="InterPro" id="IPR059141">
    <property type="entry name" value="Beta-prop_Nup120_160"/>
</dbReference>
<dbReference type="STRING" id="559304.G8YIX1"/>
<dbReference type="EMBL" id="FO082053">
    <property type="protein sequence ID" value="CCE80266.1"/>
    <property type="molecule type" value="Genomic_DNA"/>
</dbReference>
<name>G8YIX1_PICSO</name>
<dbReference type="Proteomes" id="UP000005222">
    <property type="component" value="Chromosome G"/>
</dbReference>
<organism evidence="2 4">
    <name type="scientific">Pichia sorbitophila (strain ATCC MYA-4447 / BCRC 22081 / CBS 7064 / NBRC 10061 / NRRL Y-12695)</name>
    <name type="common">Hybrid yeast</name>
    <dbReference type="NCBI Taxonomy" id="559304"/>
    <lineage>
        <taxon>Eukaryota</taxon>
        <taxon>Fungi</taxon>
        <taxon>Dikarya</taxon>
        <taxon>Ascomycota</taxon>
        <taxon>Saccharomycotina</taxon>
        <taxon>Pichiomycetes</taxon>
        <taxon>Debaryomycetaceae</taxon>
        <taxon>Millerozyma</taxon>
    </lineage>
</organism>
<keyword evidence="4" id="KW-1185">Reference proteome</keyword>
<sequence>MMEVAYSKTNITGYKSNFETQIVKLPLKYGASQPLKSHEKFHESLANSGGLLSLEKTKNSIFDIVSYEVLNDLKTVNLTPLIDHTNSLGMEFQRIQLTLPHPIFSSHCIDVRIFPSEETDEDNWSIVVDLLDANYLFITAKILLTDFIKGANSRLTLDNFDQWGKISIPYSFELRSPPFKLKTSSPNHVIISLKDGGLLDFQRKSLLGDFEIFNFNEYASMLPLNFISGLLKGNSAKPSFSLEGISSNSVVDMVIIDEKVLITMCVNKVIKVWSLKTHEQVLSPIFLTKTKRSETESSWLPLITTNYLHLSDKGFNNKQYLSAYFTLTSDTSNGSKDEGGFLVKTWELSSFGKDFHLTEVEKAAFQPESPNPSLFSKNDTDPTYANTMWHIQDLLPLPTPEGLKFSILWKSNTSSLLSEYILNFDTGNIAEMKISEPDVSDTWAETVVHRDEEYYRNRVLNTGYYDEDIVRTSSNIFKQHIGLDHTTNNTSLRPFLSEVINSAVGKDEQDSRMCWYKINSLCEELKKAATESISLSPWKEGKYLVLNTGSISIIRPSHEYESFNFSASDSSEEKVASILQSIYVLLSYKTHSKVYSKLVSKTSDITSDEATALFEELLDGKISEGEIQDILNRLSNVENAVTLIQSLIIPKQKTKSSWEDDYIKERSQELSIFNKMCIYNAFLDIKQKHQNILLLLAILLLLCEMNDDVLLLLNEVRKRLVSYRIESYISSICFETESTTSRVESRNIGRTTNSLIWPALLSKPTFRDDLLNVYINDAYDTYYFEFTSNSDSFYINSVIGLINHNEGRFITDYFFHSLETKGTIGQLLTGLSFLVTNRPADFQAIFMKEDMLEIISKKHHHELEVLRKSFDKQSNVHEFLAAIIDSSSETNSTYNKVNYFHSLSKLMRSQPINLKLMGELNNLAIVPASSIASNYKTMSNAEEGYTVGALMFEKAAIDNLRSLIKEDEKYENLLEGYYLDMFELALKVQDYDSLNESLEQLSSLNTLTISLGDLFKRFLRKLIKHKQISKIFHPNNNKFYFRQYTLIDSILLDLANDELTLANSLKCYEYLYSWRLFGPSNSFSVGQLADKRGAIEALYMFITRFKSEKDFINVGTNSQENLRQYKLKVLELYMIILNCLASFQDDDDKWIIKHKSGDSSSIISMNEITLEYYEWLRDLESELSM</sequence>
<reference evidence="4" key="2">
    <citation type="journal article" date="2012" name="G3 (Bethesda)">
        <title>Pichia sorbitophila, an interspecies yeast hybrid reveals early steps of genome resolution following polyploidization.</title>
        <authorList>
            <person name="Leh Louis V."/>
            <person name="Despons L."/>
            <person name="Friedrich A."/>
            <person name="Martin T."/>
            <person name="Durrens P."/>
            <person name="Casaregola S."/>
            <person name="Neuveglise C."/>
            <person name="Fairhead C."/>
            <person name="Marck C."/>
            <person name="Cruz J.A."/>
            <person name="Straub M.L."/>
            <person name="Kugler V."/>
            <person name="Sacerdot C."/>
            <person name="Uzunov Z."/>
            <person name="Thierry A."/>
            <person name="Weiss S."/>
            <person name="Bleykasten C."/>
            <person name="De Montigny J."/>
            <person name="Jacques N."/>
            <person name="Jung P."/>
            <person name="Lemaire M."/>
            <person name="Mallet S."/>
            <person name="Morel G."/>
            <person name="Richard G.F."/>
            <person name="Sarkar A."/>
            <person name="Savel G."/>
            <person name="Schacherer J."/>
            <person name="Seret M.L."/>
            <person name="Talla E."/>
            <person name="Samson G."/>
            <person name="Jubin C."/>
            <person name="Poulain J."/>
            <person name="Vacherie B."/>
            <person name="Barbe V."/>
            <person name="Pelletier E."/>
            <person name="Sherman D.J."/>
            <person name="Westhof E."/>
            <person name="Weissenbach J."/>
            <person name="Baret P.V."/>
            <person name="Wincker P."/>
            <person name="Gaillardin C."/>
            <person name="Dujon B."/>
            <person name="Souciet J.L."/>
        </authorList>
    </citation>
    <scope>NUCLEOTIDE SEQUENCE [LARGE SCALE GENOMIC DNA]</scope>
    <source>
        <strain evidence="4">ATCC MYA-4447 / BCRC 22081 / CBS 7064 / NBRC 10061 / NRRL Y-12695</strain>
    </source>
</reference>
<evidence type="ECO:0000313" key="2">
    <source>
        <dbReference type="EMBL" id="CCE80266.1"/>
    </source>
</evidence>
<dbReference type="Proteomes" id="UP000005222">
    <property type="component" value="Chromosome H"/>
</dbReference>
<dbReference type="HOGENOM" id="CLU_278739_0_0_1"/>
<accession>G8YIX1</accession>
<proteinExistence type="predicted"/>
<dbReference type="eggNOG" id="KOG4521">
    <property type="taxonomic scope" value="Eukaryota"/>
</dbReference>
<evidence type="ECO:0000313" key="3">
    <source>
        <dbReference type="EMBL" id="CCE81031.1"/>
    </source>
</evidence>
<dbReference type="AlphaFoldDB" id="G8YIX1"/>
<dbReference type="EMBL" id="FO082052">
    <property type="protein sequence ID" value="CCE81031.1"/>
    <property type="molecule type" value="Genomic_DNA"/>
</dbReference>
<dbReference type="InParanoid" id="G8YIX1"/>
<dbReference type="OrthoDB" id="67716at2759"/>
<dbReference type="Pfam" id="PF11715">
    <property type="entry name" value="Beta-prop_Nup120_160"/>
    <property type="match status" value="1"/>
</dbReference>